<reference evidence="2" key="3">
    <citation type="submission" date="2024-09" db="EMBL/GenBank/DDBJ databases">
        <authorList>
            <person name="Sun Q."/>
            <person name="Mori K."/>
        </authorList>
    </citation>
    <scope>NUCLEOTIDE SEQUENCE</scope>
    <source>
        <strain evidence="2">CGMCC 4.7004</strain>
    </source>
</reference>
<sequence length="70" mass="8227">MTYFDNPRYAQEAADDERTERIAAWLDSHDVRPHTEFFTVIDDALYAEDDGKPFGTYPPLGHGYPREEYR</sequence>
<reference evidence="2" key="1">
    <citation type="journal article" date="2014" name="Int. J. Syst. Evol. Microbiol.">
        <title>Complete genome of a new Firmicutes species belonging to the dominant human colonic microbiota ('Ruminococcus bicirculans') reveals two chromosomes and a selective capacity to utilize plant glucans.</title>
        <authorList>
            <consortium name="NISC Comparative Sequencing Program"/>
            <person name="Wegmann U."/>
            <person name="Louis P."/>
            <person name="Goesmann A."/>
            <person name="Henrissat B."/>
            <person name="Duncan S.H."/>
            <person name="Flint H.J."/>
        </authorList>
    </citation>
    <scope>NUCLEOTIDE SEQUENCE</scope>
    <source>
        <strain evidence="2">CGMCC 4.7004</strain>
    </source>
</reference>
<protein>
    <submittedName>
        <fullName evidence="2">Uncharacterized protein</fullName>
    </submittedName>
</protein>
<reference evidence="3" key="2">
    <citation type="journal article" date="2019" name="Int. J. Syst. Evol. Microbiol.">
        <title>The Global Catalogue of Microorganisms (GCM) 10K type strain sequencing project: providing services to taxonomists for standard genome sequencing and annotation.</title>
        <authorList>
            <consortium name="The Broad Institute Genomics Platform"/>
            <consortium name="The Broad Institute Genome Sequencing Center for Infectious Disease"/>
            <person name="Wu L."/>
            <person name="Ma J."/>
        </authorList>
    </citation>
    <scope>NUCLEOTIDE SEQUENCE [LARGE SCALE GENOMIC DNA]</scope>
    <source>
        <strain evidence="3">JCM 9918</strain>
    </source>
</reference>
<comment type="caution">
    <text evidence="2">The sequence shown here is derived from an EMBL/GenBank/DDBJ whole genome shotgun (WGS) entry which is preliminary data.</text>
</comment>
<dbReference type="EMBL" id="JBHSNZ010000019">
    <property type="protein sequence ID" value="MFC5810722.1"/>
    <property type="molecule type" value="Genomic_DNA"/>
</dbReference>
<evidence type="ECO:0000313" key="3">
    <source>
        <dbReference type="Proteomes" id="UP001596112"/>
    </source>
</evidence>
<dbReference type="EMBL" id="JBHSNZ010000019">
    <property type="protein sequence ID" value="MFC5810714.1"/>
    <property type="molecule type" value="Genomic_DNA"/>
</dbReference>
<evidence type="ECO:0000313" key="2">
    <source>
        <dbReference type="EMBL" id="MFC5810722.1"/>
    </source>
</evidence>
<evidence type="ECO:0000313" key="1">
    <source>
        <dbReference type="EMBL" id="MFC5810714.1"/>
    </source>
</evidence>
<dbReference type="Proteomes" id="UP001596112">
    <property type="component" value="Unassembled WGS sequence"/>
</dbReference>
<proteinExistence type="predicted"/>
<accession>A0ABW1BCH4</accession>
<dbReference type="RefSeq" id="WP_272173473.1">
    <property type="nucleotide sequence ID" value="NZ_JAQOSL010000123.1"/>
</dbReference>
<name>A0ABW1BCH4_9ACTN</name>
<gene>
    <name evidence="1" type="ORF">ACFQGO_24985</name>
    <name evidence="2" type="ORF">ACFQGO_25025</name>
</gene>
<keyword evidence="3" id="KW-1185">Reference proteome</keyword>
<organism evidence="2 3">
    <name type="scientific">Streptomyces heilongjiangensis</name>
    <dbReference type="NCBI Taxonomy" id="945052"/>
    <lineage>
        <taxon>Bacteria</taxon>
        <taxon>Bacillati</taxon>
        <taxon>Actinomycetota</taxon>
        <taxon>Actinomycetes</taxon>
        <taxon>Kitasatosporales</taxon>
        <taxon>Streptomycetaceae</taxon>
        <taxon>Streptomyces</taxon>
    </lineage>
</organism>